<feature type="compositionally biased region" description="Polar residues" evidence="1">
    <location>
        <begin position="18"/>
        <end position="32"/>
    </location>
</feature>
<name>A0AAN6NN72_9PEZI</name>
<evidence type="ECO:0000256" key="1">
    <source>
        <dbReference type="SAM" id="MobiDB-lite"/>
    </source>
</evidence>
<reference evidence="2" key="1">
    <citation type="journal article" date="2023" name="Mol. Phylogenet. Evol.">
        <title>Genome-scale phylogeny and comparative genomics of the fungal order Sordariales.</title>
        <authorList>
            <person name="Hensen N."/>
            <person name="Bonometti L."/>
            <person name="Westerberg I."/>
            <person name="Brannstrom I.O."/>
            <person name="Guillou S."/>
            <person name="Cros-Aarteil S."/>
            <person name="Calhoun S."/>
            <person name="Haridas S."/>
            <person name="Kuo A."/>
            <person name="Mondo S."/>
            <person name="Pangilinan J."/>
            <person name="Riley R."/>
            <person name="LaButti K."/>
            <person name="Andreopoulos B."/>
            <person name="Lipzen A."/>
            <person name="Chen C."/>
            <person name="Yan M."/>
            <person name="Daum C."/>
            <person name="Ng V."/>
            <person name="Clum A."/>
            <person name="Steindorff A."/>
            <person name="Ohm R.A."/>
            <person name="Martin F."/>
            <person name="Silar P."/>
            <person name="Natvig D.O."/>
            <person name="Lalanne C."/>
            <person name="Gautier V."/>
            <person name="Ament-Velasquez S.L."/>
            <person name="Kruys A."/>
            <person name="Hutchinson M.I."/>
            <person name="Powell A.J."/>
            <person name="Barry K."/>
            <person name="Miller A.N."/>
            <person name="Grigoriev I.V."/>
            <person name="Debuchy R."/>
            <person name="Gladieux P."/>
            <person name="Hiltunen Thoren M."/>
            <person name="Johannesson H."/>
        </authorList>
    </citation>
    <scope>NUCLEOTIDE SEQUENCE</scope>
    <source>
        <strain evidence="2">CBS 626.80</strain>
    </source>
</reference>
<accession>A0AAN6NN72</accession>
<proteinExistence type="predicted"/>
<dbReference type="EMBL" id="MU859296">
    <property type="protein sequence ID" value="KAK3947953.1"/>
    <property type="molecule type" value="Genomic_DNA"/>
</dbReference>
<dbReference type="AlphaFoldDB" id="A0AAN6NN72"/>
<evidence type="ECO:0000313" key="3">
    <source>
        <dbReference type="Proteomes" id="UP001303222"/>
    </source>
</evidence>
<comment type="caution">
    <text evidence="2">The sequence shown here is derived from an EMBL/GenBank/DDBJ whole genome shotgun (WGS) entry which is preliminary data.</text>
</comment>
<feature type="region of interest" description="Disordered" evidence="1">
    <location>
        <begin position="1"/>
        <end position="39"/>
    </location>
</feature>
<protein>
    <submittedName>
        <fullName evidence="2">Uncharacterized protein</fullName>
    </submittedName>
</protein>
<reference evidence="2" key="2">
    <citation type="submission" date="2023-06" db="EMBL/GenBank/DDBJ databases">
        <authorList>
            <consortium name="Lawrence Berkeley National Laboratory"/>
            <person name="Mondo S.J."/>
            <person name="Hensen N."/>
            <person name="Bonometti L."/>
            <person name="Westerberg I."/>
            <person name="Brannstrom I.O."/>
            <person name="Guillou S."/>
            <person name="Cros-Aarteil S."/>
            <person name="Calhoun S."/>
            <person name="Haridas S."/>
            <person name="Kuo A."/>
            <person name="Pangilinan J."/>
            <person name="Riley R."/>
            <person name="Labutti K."/>
            <person name="Andreopoulos B."/>
            <person name="Lipzen A."/>
            <person name="Chen C."/>
            <person name="Yanf M."/>
            <person name="Daum C."/>
            <person name="Ng V."/>
            <person name="Clum A."/>
            <person name="Steindorff A."/>
            <person name="Ohm R."/>
            <person name="Martin F."/>
            <person name="Silar P."/>
            <person name="Natvig D."/>
            <person name="Lalanne C."/>
            <person name="Gautier V."/>
            <person name="Ament-Velasquez S.L."/>
            <person name="Kruys A."/>
            <person name="Hutchinson M.I."/>
            <person name="Powell A.J."/>
            <person name="Barry K."/>
            <person name="Miller A.N."/>
            <person name="Grigoriev I.V."/>
            <person name="Debuchy R."/>
            <person name="Gladieux P."/>
            <person name="Thoren M.H."/>
            <person name="Johannesson H."/>
        </authorList>
    </citation>
    <scope>NUCLEOTIDE SEQUENCE</scope>
    <source>
        <strain evidence="2">CBS 626.80</strain>
    </source>
</reference>
<organism evidence="2 3">
    <name type="scientific">Pseudoneurospora amorphoporcata</name>
    <dbReference type="NCBI Taxonomy" id="241081"/>
    <lineage>
        <taxon>Eukaryota</taxon>
        <taxon>Fungi</taxon>
        <taxon>Dikarya</taxon>
        <taxon>Ascomycota</taxon>
        <taxon>Pezizomycotina</taxon>
        <taxon>Sordariomycetes</taxon>
        <taxon>Sordariomycetidae</taxon>
        <taxon>Sordariales</taxon>
        <taxon>Sordariaceae</taxon>
        <taxon>Pseudoneurospora</taxon>
    </lineage>
</organism>
<keyword evidence="3" id="KW-1185">Reference proteome</keyword>
<gene>
    <name evidence="2" type="ORF">QBC32DRAFT_352749</name>
</gene>
<dbReference type="Proteomes" id="UP001303222">
    <property type="component" value="Unassembled WGS sequence"/>
</dbReference>
<sequence>MAIRRRRGPPCQRPPSHWPSQLNQSAGQDANSGGQIGGGWVIEGLDGSLLAQSHFHEGCPSPCCRSL</sequence>
<evidence type="ECO:0000313" key="2">
    <source>
        <dbReference type="EMBL" id="KAK3947953.1"/>
    </source>
</evidence>